<evidence type="ECO:0000256" key="4">
    <source>
        <dbReference type="ARBA" id="ARBA00023136"/>
    </source>
</evidence>
<sequence>MSSTDNEEIKPFVRPWVRYWARYLDLLILGTIAGAALSFLGRDDPLQTISNFILGLILLVLLIPYEAFMIGLLGTTPGKWALGIKIRTEDGAKLNFKAAFRRSILVWWRGQGAGIPIAAFLTNLNGYQNLKHDLGITTWDRDVGARVSHHPKVIWREIIIYLIIILLVYFRLKSSLLSRFF</sequence>
<keyword evidence="3 5" id="KW-1133">Transmembrane helix</keyword>
<evidence type="ECO:0000256" key="2">
    <source>
        <dbReference type="ARBA" id="ARBA00022692"/>
    </source>
</evidence>
<feature type="transmembrane region" description="Helical" evidence="5">
    <location>
        <begin position="153"/>
        <end position="172"/>
    </location>
</feature>
<feature type="transmembrane region" description="Helical" evidence="5">
    <location>
        <begin position="52"/>
        <end position="73"/>
    </location>
</feature>
<comment type="subcellular location">
    <subcellularLocation>
        <location evidence="1">Membrane</location>
        <topology evidence="1">Multi-pass membrane protein</topology>
    </subcellularLocation>
</comment>
<evidence type="ECO:0000256" key="5">
    <source>
        <dbReference type="SAM" id="Phobius"/>
    </source>
</evidence>
<evidence type="ECO:0000256" key="3">
    <source>
        <dbReference type="ARBA" id="ARBA00022989"/>
    </source>
</evidence>
<proteinExistence type="predicted"/>
<evidence type="ECO:0000259" key="6">
    <source>
        <dbReference type="Pfam" id="PF06271"/>
    </source>
</evidence>
<evidence type="ECO:0000313" key="8">
    <source>
        <dbReference type="Proteomes" id="UP000215509"/>
    </source>
</evidence>
<feature type="domain" description="RDD" evidence="6">
    <location>
        <begin position="15"/>
        <end position="154"/>
    </location>
</feature>
<keyword evidence="8" id="KW-1185">Reference proteome</keyword>
<protein>
    <recommendedName>
        <fullName evidence="6">RDD domain-containing protein</fullName>
    </recommendedName>
</protein>
<dbReference type="Pfam" id="PF06271">
    <property type="entry name" value="RDD"/>
    <property type="match status" value="1"/>
</dbReference>
<feature type="transmembrane region" description="Helical" evidence="5">
    <location>
        <begin position="20"/>
        <end position="40"/>
    </location>
</feature>
<keyword evidence="2 5" id="KW-0812">Transmembrane</keyword>
<gene>
    <name evidence="7" type="ORF">CF651_11340</name>
</gene>
<dbReference type="Proteomes" id="UP000215509">
    <property type="component" value="Unassembled WGS sequence"/>
</dbReference>
<dbReference type="AlphaFoldDB" id="A0A229UQX8"/>
<evidence type="ECO:0000313" key="7">
    <source>
        <dbReference type="EMBL" id="OXM85824.1"/>
    </source>
</evidence>
<evidence type="ECO:0000256" key="1">
    <source>
        <dbReference type="ARBA" id="ARBA00004141"/>
    </source>
</evidence>
<comment type="caution">
    <text evidence="7">The sequence shown here is derived from an EMBL/GenBank/DDBJ whole genome shotgun (WGS) entry which is preliminary data.</text>
</comment>
<accession>A0A229UQX8</accession>
<organism evidence="7 8">
    <name type="scientific">Paenibacillus rigui</name>
    <dbReference type="NCBI Taxonomy" id="554312"/>
    <lineage>
        <taxon>Bacteria</taxon>
        <taxon>Bacillati</taxon>
        <taxon>Bacillota</taxon>
        <taxon>Bacilli</taxon>
        <taxon>Bacillales</taxon>
        <taxon>Paenibacillaceae</taxon>
        <taxon>Paenibacillus</taxon>
    </lineage>
</organism>
<dbReference type="OrthoDB" id="9791488at2"/>
<reference evidence="7 8" key="1">
    <citation type="submission" date="2017-07" db="EMBL/GenBank/DDBJ databases">
        <title>Genome sequencing and assembly of Paenibacillus rigui.</title>
        <authorList>
            <person name="Mayilraj S."/>
        </authorList>
    </citation>
    <scope>NUCLEOTIDE SEQUENCE [LARGE SCALE GENOMIC DNA]</scope>
    <source>
        <strain evidence="7 8">JCM 16352</strain>
    </source>
</reference>
<dbReference type="InterPro" id="IPR010432">
    <property type="entry name" value="RDD"/>
</dbReference>
<dbReference type="EMBL" id="NMQW01000017">
    <property type="protein sequence ID" value="OXM85824.1"/>
    <property type="molecule type" value="Genomic_DNA"/>
</dbReference>
<dbReference type="GO" id="GO:0016020">
    <property type="term" value="C:membrane"/>
    <property type="evidence" value="ECO:0007669"/>
    <property type="project" value="UniProtKB-SubCell"/>
</dbReference>
<keyword evidence="4 5" id="KW-0472">Membrane</keyword>
<name>A0A229UQX8_9BACL</name>
<dbReference type="RefSeq" id="WP_094014975.1">
    <property type="nucleotide sequence ID" value="NZ_NMQW01000017.1"/>
</dbReference>